<dbReference type="EMBL" id="QGGI01000013">
    <property type="protein sequence ID" value="PWJ90037.1"/>
    <property type="molecule type" value="Genomic_DNA"/>
</dbReference>
<dbReference type="FunFam" id="3.10.410.10:FF:000001">
    <property type="entry name" value="Putative formate--tetrahydrofolate ligase"/>
    <property type="match status" value="1"/>
</dbReference>
<keyword evidence="5 8" id="KW-0067">ATP-binding</keyword>
<dbReference type="Gene3D" id="3.40.50.300">
    <property type="entry name" value="P-loop containing nucleotide triphosphate hydrolases"/>
    <property type="match status" value="1"/>
</dbReference>
<accession>A0AA45HI39</accession>
<dbReference type="InterPro" id="IPR027417">
    <property type="entry name" value="P-loop_NTPase"/>
</dbReference>
<organism evidence="9 10">
    <name type="scientific">Oceanotoga teriensis</name>
    <dbReference type="NCBI Taxonomy" id="515440"/>
    <lineage>
        <taxon>Bacteria</taxon>
        <taxon>Thermotogati</taxon>
        <taxon>Thermotogota</taxon>
        <taxon>Thermotogae</taxon>
        <taxon>Petrotogales</taxon>
        <taxon>Petrotogaceae</taxon>
        <taxon>Oceanotoga</taxon>
    </lineage>
</organism>
<dbReference type="HAMAP" id="MF_01543">
    <property type="entry name" value="FTHFS"/>
    <property type="match status" value="1"/>
</dbReference>
<evidence type="ECO:0000313" key="10">
    <source>
        <dbReference type="Proteomes" id="UP000245921"/>
    </source>
</evidence>
<evidence type="ECO:0000256" key="3">
    <source>
        <dbReference type="ARBA" id="ARBA00022598"/>
    </source>
</evidence>
<dbReference type="SUPFAM" id="SSF52540">
    <property type="entry name" value="P-loop containing nucleoside triphosphate hydrolases"/>
    <property type="match status" value="1"/>
</dbReference>
<dbReference type="InterPro" id="IPR000559">
    <property type="entry name" value="Formate_THF_ligase"/>
</dbReference>
<keyword evidence="10" id="KW-1185">Reference proteome</keyword>
<dbReference type="EC" id="6.3.4.3" evidence="8"/>
<evidence type="ECO:0000256" key="1">
    <source>
        <dbReference type="ARBA" id="ARBA00004777"/>
    </source>
</evidence>
<keyword evidence="2 8" id="KW-0554">One-carbon metabolism</keyword>
<proteinExistence type="inferred from homology"/>
<dbReference type="Gene3D" id="3.10.410.10">
    <property type="entry name" value="Formyltetrahydrofolate synthetase, domain 3"/>
    <property type="match status" value="1"/>
</dbReference>
<dbReference type="NCBIfam" id="NF010030">
    <property type="entry name" value="PRK13505.1"/>
    <property type="match status" value="1"/>
</dbReference>
<dbReference type="CDD" id="cd00477">
    <property type="entry name" value="FTHFS"/>
    <property type="match status" value="1"/>
</dbReference>
<protein>
    <recommendedName>
        <fullName evidence="8">Formate--tetrahydrofolate ligase</fullName>
        <ecNumber evidence="8">6.3.4.3</ecNumber>
    </recommendedName>
    <alternativeName>
        <fullName evidence="8">Formyltetrahydrofolate synthetase</fullName>
        <shortName evidence="8">FHS</shortName>
        <shortName evidence="8">FTHFS</shortName>
    </alternativeName>
</protein>
<dbReference type="InterPro" id="IPR020628">
    <property type="entry name" value="Formate_THF_ligase_CS"/>
</dbReference>
<keyword evidence="4 8" id="KW-0547">Nucleotide-binding</keyword>
<dbReference type="FunFam" id="3.30.1510.10:FF:000001">
    <property type="entry name" value="Formate--tetrahydrofolate ligase"/>
    <property type="match status" value="1"/>
</dbReference>
<dbReference type="RefSeq" id="WP_109605239.1">
    <property type="nucleotide sequence ID" value="NZ_JAMHJO010000019.1"/>
</dbReference>
<comment type="caution">
    <text evidence="9">The sequence shown here is derived from an EMBL/GenBank/DDBJ whole genome shotgun (WGS) entry which is preliminary data.</text>
</comment>
<comment type="catalytic activity">
    <reaction evidence="6 8">
        <text>(6S)-5,6,7,8-tetrahydrofolate + formate + ATP = (6R)-10-formyltetrahydrofolate + ADP + phosphate</text>
        <dbReference type="Rhea" id="RHEA:20221"/>
        <dbReference type="ChEBI" id="CHEBI:15740"/>
        <dbReference type="ChEBI" id="CHEBI:30616"/>
        <dbReference type="ChEBI" id="CHEBI:43474"/>
        <dbReference type="ChEBI" id="CHEBI:57453"/>
        <dbReference type="ChEBI" id="CHEBI:195366"/>
        <dbReference type="ChEBI" id="CHEBI:456216"/>
        <dbReference type="EC" id="6.3.4.3"/>
    </reaction>
</comment>
<dbReference type="Proteomes" id="UP000245921">
    <property type="component" value="Unassembled WGS sequence"/>
</dbReference>
<name>A0AA45HI39_9BACT</name>
<comment type="pathway">
    <text evidence="1 8">One-carbon metabolism; tetrahydrofolate interconversion.</text>
</comment>
<reference evidence="9 10" key="1">
    <citation type="submission" date="2018-05" db="EMBL/GenBank/DDBJ databases">
        <title>Genomic Encyclopedia of Type Strains, Phase IV (KMG-IV): sequencing the most valuable type-strain genomes for metagenomic binning, comparative biology and taxonomic classification.</title>
        <authorList>
            <person name="Goeker M."/>
        </authorList>
    </citation>
    <scope>NUCLEOTIDE SEQUENCE [LARGE SCALE GENOMIC DNA]</scope>
    <source>
        <strain evidence="9 10">DSM 24906</strain>
    </source>
</reference>
<evidence type="ECO:0000256" key="6">
    <source>
        <dbReference type="ARBA" id="ARBA00049033"/>
    </source>
</evidence>
<dbReference type="Pfam" id="PF01268">
    <property type="entry name" value="FTHFS"/>
    <property type="match status" value="1"/>
</dbReference>
<dbReference type="GO" id="GO:0035999">
    <property type="term" value="P:tetrahydrofolate interconversion"/>
    <property type="evidence" value="ECO:0007669"/>
    <property type="project" value="UniProtKB-UniRule"/>
</dbReference>
<dbReference type="GO" id="GO:0004329">
    <property type="term" value="F:formate-tetrahydrofolate ligase activity"/>
    <property type="evidence" value="ECO:0007669"/>
    <property type="project" value="UniProtKB-UniRule"/>
</dbReference>
<evidence type="ECO:0000256" key="5">
    <source>
        <dbReference type="ARBA" id="ARBA00022840"/>
    </source>
</evidence>
<evidence type="ECO:0000256" key="4">
    <source>
        <dbReference type="ARBA" id="ARBA00022741"/>
    </source>
</evidence>
<dbReference type="AlphaFoldDB" id="A0AA45HI39"/>
<gene>
    <name evidence="8" type="primary">fhs</name>
    <name evidence="9" type="ORF">C7380_11325</name>
</gene>
<evidence type="ECO:0000256" key="7">
    <source>
        <dbReference type="ARBA" id="ARBA00061363"/>
    </source>
</evidence>
<sequence>MLSDIEIAKNAKLKNIYEISERLEIPDDYINPYGKNIAKISHQYYDKIKDKKDGKLILVTAITPTPAGEGKTTTSIGLTMGLNKINKKSIVTLREPSLGPVMGIKGGAAGGGFAQVLPMEDINLHFTGDIHAITTAHNLISAVLDAHIKFDNELGIDPTEVFWKRAMDMNDRSLREIIIGTGGKANGVPREDGFIITAASEIMAVLCLSRNIEELKEKLSKIVIARGYDKKPITVGDLKIEGALALILKDAINPNLVQTIENTPAIIHGGPFANIAHGTNSIIATKMGLKMSDYVVTEGGFGADLGAEKYLDFVAQNYNLKPSTIVIVATIRALKYHGGMKLNELKNESLENLKKGIENLGVHIENMKKFNIPVVVAINKFYSDTDSEIEFVKNYAEDKDVFVSVNESFEKGSEGAVDLAQKVVNSCNKNNEEKMTFVYQNTDELEVKIEKIAREIYRAGNVEFSINARKKIKFLKKYGYDKLPVIIAKTQSSISDDKSKLGAPKGYEFTVRDFELSAGAGFVVALAGDIMRMPGLSKVPNAVNLNIDNSGNIEGLS</sequence>
<evidence type="ECO:0000256" key="2">
    <source>
        <dbReference type="ARBA" id="ARBA00022563"/>
    </source>
</evidence>
<evidence type="ECO:0000256" key="8">
    <source>
        <dbReference type="HAMAP-Rule" id="MF_01543"/>
    </source>
</evidence>
<evidence type="ECO:0000313" key="9">
    <source>
        <dbReference type="EMBL" id="PWJ90037.1"/>
    </source>
</evidence>
<feature type="binding site" evidence="8">
    <location>
        <begin position="65"/>
        <end position="72"/>
    </location>
    <ligand>
        <name>ATP</name>
        <dbReference type="ChEBI" id="CHEBI:30616"/>
    </ligand>
</feature>
<dbReference type="PROSITE" id="PS00722">
    <property type="entry name" value="FTHFS_2"/>
    <property type="match status" value="1"/>
</dbReference>
<dbReference type="PROSITE" id="PS00721">
    <property type="entry name" value="FTHFS_1"/>
    <property type="match status" value="1"/>
</dbReference>
<comment type="similarity">
    <text evidence="7 8">Belongs to the formate--tetrahydrofolate ligase family.</text>
</comment>
<keyword evidence="3 8" id="KW-0436">Ligase</keyword>
<dbReference type="Gene3D" id="3.30.1510.10">
    <property type="entry name" value="Domain 2, N(10)-formyltetrahydrofolate synthetase"/>
    <property type="match status" value="1"/>
</dbReference>
<dbReference type="GO" id="GO:0005524">
    <property type="term" value="F:ATP binding"/>
    <property type="evidence" value="ECO:0007669"/>
    <property type="project" value="UniProtKB-UniRule"/>
</dbReference>